<dbReference type="InterPro" id="IPR000835">
    <property type="entry name" value="HTH_MarR-typ"/>
</dbReference>
<dbReference type="RefSeq" id="WP_128563372.1">
    <property type="nucleotide sequence ID" value="NZ_BPQH01000031.1"/>
</dbReference>
<organism evidence="3 4">
    <name type="scientific">Methylobacterium crusticola</name>
    <dbReference type="NCBI Taxonomy" id="1697972"/>
    <lineage>
        <taxon>Bacteria</taxon>
        <taxon>Pseudomonadati</taxon>
        <taxon>Pseudomonadota</taxon>
        <taxon>Alphaproteobacteria</taxon>
        <taxon>Hyphomicrobiales</taxon>
        <taxon>Methylobacteriaceae</taxon>
        <taxon>Methylobacterium</taxon>
    </lineage>
</organism>
<dbReference type="InterPro" id="IPR036390">
    <property type="entry name" value="WH_DNA-bd_sf"/>
</dbReference>
<dbReference type="Gene3D" id="1.10.10.10">
    <property type="entry name" value="Winged helix-like DNA-binding domain superfamily/Winged helix DNA-binding domain"/>
    <property type="match status" value="1"/>
</dbReference>
<sequence>MPSRVLTDRPAAFTDLVLEVFRLNGALLAAGDGLTRDLGLTSARWQVLGALALAGQPLTVAGIARRMGLTRQAVRRLVADLGRDGFVGLDPNPDHRRASLVVPTGAGRRAYAAAGLRQAAWAERVARECDVASLTEAACLLRRLRAALERDEATGAMETDDEPGGADQPVRGPARR</sequence>
<dbReference type="SUPFAM" id="SSF46785">
    <property type="entry name" value="Winged helix' DNA-binding domain"/>
    <property type="match status" value="1"/>
</dbReference>
<evidence type="ECO:0000256" key="1">
    <source>
        <dbReference type="SAM" id="MobiDB-lite"/>
    </source>
</evidence>
<dbReference type="Pfam" id="PF12802">
    <property type="entry name" value="MarR_2"/>
    <property type="match status" value="1"/>
</dbReference>
<dbReference type="SMART" id="SM00347">
    <property type="entry name" value="HTH_MARR"/>
    <property type="match status" value="1"/>
</dbReference>
<dbReference type="InterPro" id="IPR039422">
    <property type="entry name" value="MarR/SlyA-like"/>
</dbReference>
<protein>
    <recommendedName>
        <fullName evidence="2">HTH marR-type domain-containing protein</fullName>
    </recommendedName>
</protein>
<feature type="domain" description="HTH marR-type" evidence="2">
    <location>
        <begin position="13"/>
        <end position="146"/>
    </location>
</feature>
<accession>A0ABQ4R884</accession>
<gene>
    <name evidence="3" type="ORF">OPKNFCMD_6308</name>
</gene>
<comment type="caution">
    <text evidence="3">The sequence shown here is derived from an EMBL/GenBank/DDBJ whole genome shotgun (WGS) entry which is preliminary data.</text>
</comment>
<dbReference type="InterPro" id="IPR036388">
    <property type="entry name" value="WH-like_DNA-bd_sf"/>
</dbReference>
<dbReference type="PANTHER" id="PTHR33164:SF99">
    <property type="entry name" value="MARR FAMILY REGULATORY PROTEIN"/>
    <property type="match status" value="1"/>
</dbReference>
<feature type="region of interest" description="Disordered" evidence="1">
    <location>
        <begin position="152"/>
        <end position="176"/>
    </location>
</feature>
<proteinExistence type="predicted"/>
<dbReference type="PANTHER" id="PTHR33164">
    <property type="entry name" value="TRANSCRIPTIONAL REGULATOR, MARR FAMILY"/>
    <property type="match status" value="1"/>
</dbReference>
<reference evidence="3" key="1">
    <citation type="journal article" date="2021" name="Front. Microbiol.">
        <title>Comprehensive Comparative Genomics and Phenotyping of Methylobacterium Species.</title>
        <authorList>
            <person name="Alessa O."/>
            <person name="Ogura Y."/>
            <person name="Fujitani Y."/>
            <person name="Takami H."/>
            <person name="Hayashi T."/>
            <person name="Sahin N."/>
            <person name="Tani A."/>
        </authorList>
    </citation>
    <scope>NUCLEOTIDE SEQUENCE</scope>
    <source>
        <strain evidence="3">KCTC 52305</strain>
    </source>
</reference>
<evidence type="ECO:0000259" key="2">
    <source>
        <dbReference type="PROSITE" id="PS50995"/>
    </source>
</evidence>
<dbReference type="EMBL" id="BPQH01000031">
    <property type="protein sequence ID" value="GJD53531.1"/>
    <property type="molecule type" value="Genomic_DNA"/>
</dbReference>
<name>A0ABQ4R884_9HYPH</name>
<dbReference type="PROSITE" id="PS50995">
    <property type="entry name" value="HTH_MARR_2"/>
    <property type="match status" value="1"/>
</dbReference>
<evidence type="ECO:0000313" key="3">
    <source>
        <dbReference type="EMBL" id="GJD53531.1"/>
    </source>
</evidence>
<keyword evidence="4" id="KW-1185">Reference proteome</keyword>
<reference evidence="3" key="2">
    <citation type="submission" date="2021-08" db="EMBL/GenBank/DDBJ databases">
        <authorList>
            <person name="Tani A."/>
            <person name="Ola A."/>
            <person name="Ogura Y."/>
            <person name="Katsura K."/>
            <person name="Hayashi T."/>
        </authorList>
    </citation>
    <scope>NUCLEOTIDE SEQUENCE</scope>
    <source>
        <strain evidence="3">KCTC 52305</strain>
    </source>
</reference>
<dbReference type="Proteomes" id="UP001055167">
    <property type="component" value="Unassembled WGS sequence"/>
</dbReference>
<evidence type="ECO:0000313" key="4">
    <source>
        <dbReference type="Proteomes" id="UP001055167"/>
    </source>
</evidence>